<dbReference type="PANTHER" id="PTHR30487:SF0">
    <property type="entry name" value="PREPILIN LEADER PEPTIDASE_N-METHYLTRANSFERASE-RELATED"/>
    <property type="match status" value="1"/>
</dbReference>
<proteinExistence type="inferred from homology"/>
<keyword evidence="2" id="KW-0812">Transmembrane</keyword>
<feature type="transmembrane region" description="Helical" evidence="2">
    <location>
        <begin position="31"/>
        <end position="50"/>
    </location>
</feature>
<protein>
    <submittedName>
        <fullName evidence="4">Prepilin peptidase</fullName>
    </submittedName>
</protein>
<dbReference type="RefSeq" id="WP_076173465.1">
    <property type="nucleotide sequence ID" value="NZ_MRTP01000008.1"/>
</dbReference>
<dbReference type="PANTHER" id="PTHR30487">
    <property type="entry name" value="TYPE 4 PREPILIN-LIKE PROTEINS LEADER PEPTIDE-PROCESSING ENZYME"/>
    <property type="match status" value="1"/>
</dbReference>
<feature type="domain" description="Prepilin type IV endopeptidase peptidase" evidence="3">
    <location>
        <begin position="9"/>
        <end position="109"/>
    </location>
</feature>
<evidence type="ECO:0000313" key="4">
    <source>
        <dbReference type="EMBL" id="OMF52039.1"/>
    </source>
</evidence>
<dbReference type="InterPro" id="IPR050882">
    <property type="entry name" value="Prepilin_peptidase/N-MTase"/>
</dbReference>
<sequence length="168" mass="18084">MNPAIYGCAVLIAAAFVTDIRTMKIPNKLNFSAIIAGITFHGIWAGWSGLAFAGKGMAAGFLVLLVMYWMGAVGAGDVKLFAGIGAWMGALFAVQCVVYSVIFAGIIGLLISLWRRDAMKRLRQAAGSLSGFIVLRSLTSLRGNRKEQLHFPFMLAVLPGFICVCMYL</sequence>
<dbReference type="STRING" id="297318.BK138_24770"/>
<dbReference type="GO" id="GO:0004190">
    <property type="term" value="F:aspartic-type endopeptidase activity"/>
    <property type="evidence" value="ECO:0007669"/>
    <property type="project" value="InterPro"/>
</dbReference>
<name>A0A1R1EJU0_9BACL</name>
<dbReference type="AlphaFoldDB" id="A0A1R1EJU0"/>
<dbReference type="EMBL" id="MRTP01000008">
    <property type="protein sequence ID" value="OMF52039.1"/>
    <property type="molecule type" value="Genomic_DNA"/>
</dbReference>
<evidence type="ECO:0000256" key="2">
    <source>
        <dbReference type="SAM" id="Phobius"/>
    </source>
</evidence>
<comment type="caution">
    <text evidence="4">The sequence shown here is derived from an EMBL/GenBank/DDBJ whole genome shotgun (WGS) entry which is preliminary data.</text>
</comment>
<evidence type="ECO:0000313" key="5">
    <source>
        <dbReference type="Proteomes" id="UP000187172"/>
    </source>
</evidence>
<feature type="transmembrane region" description="Helical" evidence="2">
    <location>
        <begin position="87"/>
        <end position="113"/>
    </location>
</feature>
<reference evidence="4 5" key="1">
    <citation type="submission" date="2016-11" db="EMBL/GenBank/DDBJ databases">
        <title>Paenibacillus species isolates.</title>
        <authorList>
            <person name="Beno S.M."/>
        </authorList>
    </citation>
    <scope>NUCLEOTIDE SEQUENCE [LARGE SCALE GENOMIC DNA]</scope>
    <source>
        <strain evidence="4 5">FSL R5-0378</strain>
    </source>
</reference>
<dbReference type="Proteomes" id="UP000187172">
    <property type="component" value="Unassembled WGS sequence"/>
</dbReference>
<accession>A0A1R1EJU0</accession>
<gene>
    <name evidence="4" type="ORF">BK138_24770</name>
</gene>
<keyword evidence="5" id="KW-1185">Reference proteome</keyword>
<evidence type="ECO:0000256" key="1">
    <source>
        <dbReference type="ARBA" id="ARBA00005801"/>
    </source>
</evidence>
<dbReference type="GO" id="GO:0005886">
    <property type="term" value="C:plasma membrane"/>
    <property type="evidence" value="ECO:0007669"/>
    <property type="project" value="TreeGrafter"/>
</dbReference>
<organism evidence="4 5">
    <name type="scientific">Paenibacillus rhizosphaerae</name>
    <dbReference type="NCBI Taxonomy" id="297318"/>
    <lineage>
        <taxon>Bacteria</taxon>
        <taxon>Bacillati</taxon>
        <taxon>Bacillota</taxon>
        <taxon>Bacilli</taxon>
        <taxon>Bacillales</taxon>
        <taxon>Paenibacillaceae</taxon>
        <taxon>Paenibacillus</taxon>
    </lineage>
</organism>
<evidence type="ECO:0000259" key="3">
    <source>
        <dbReference type="Pfam" id="PF01478"/>
    </source>
</evidence>
<dbReference type="GO" id="GO:0006465">
    <property type="term" value="P:signal peptide processing"/>
    <property type="evidence" value="ECO:0007669"/>
    <property type="project" value="TreeGrafter"/>
</dbReference>
<dbReference type="InterPro" id="IPR000045">
    <property type="entry name" value="Prepilin_IV_endopep_pep"/>
</dbReference>
<comment type="similarity">
    <text evidence="1">Belongs to the peptidase A24 family.</text>
</comment>
<keyword evidence="2" id="KW-0472">Membrane</keyword>
<feature type="transmembrane region" description="Helical" evidence="2">
    <location>
        <begin position="57"/>
        <end position="75"/>
    </location>
</feature>
<keyword evidence="2" id="KW-1133">Transmembrane helix</keyword>
<dbReference type="Gene3D" id="1.20.120.1220">
    <property type="match status" value="1"/>
</dbReference>
<dbReference type="Pfam" id="PF01478">
    <property type="entry name" value="Peptidase_A24"/>
    <property type="match status" value="1"/>
</dbReference>